<dbReference type="EMBL" id="BAABRV010000005">
    <property type="protein sequence ID" value="GAA5533817.1"/>
    <property type="molecule type" value="Genomic_DNA"/>
</dbReference>
<protein>
    <recommendedName>
        <fullName evidence="3">TFIIB-type zinc ribbon-containing protein</fullName>
    </recommendedName>
</protein>
<sequence length="198" mass="21811">MSSVIDTTACPHCGGTATTDFQTRTGFESVWCERCGYWHDPARGQEARAPLGVLTLRVQASVATQTCFLDQGTDLDGLRAKVLADETLTQAALRLAPHYRTEFLHGEPQGGRGAMPPEIWDHLTAALAPFEELPHALVEHTLYTRHPDQRGYRVFTCWQSEGTHRWEVSLPGDEPTVLMLSPAGAFPLRDFASALHSA</sequence>
<accession>A0ABP9XEL5</accession>
<reference evidence="1 2" key="1">
    <citation type="submission" date="2024-02" db="EMBL/GenBank/DDBJ databases">
        <title>Deinococcus aluminii NBRC 112889.</title>
        <authorList>
            <person name="Ichikawa N."/>
            <person name="Katano-Makiyama Y."/>
            <person name="Hidaka K."/>
        </authorList>
    </citation>
    <scope>NUCLEOTIDE SEQUENCE [LARGE SCALE GENOMIC DNA]</scope>
    <source>
        <strain evidence="1 2">NBRC 112889</strain>
    </source>
</reference>
<keyword evidence="2" id="KW-1185">Reference proteome</keyword>
<evidence type="ECO:0000313" key="1">
    <source>
        <dbReference type="EMBL" id="GAA5533817.1"/>
    </source>
</evidence>
<dbReference type="RefSeq" id="WP_345454570.1">
    <property type="nucleotide sequence ID" value="NZ_BAABRV010000005.1"/>
</dbReference>
<organism evidence="1 2">
    <name type="scientific">Deinococcus aluminii</name>
    <dbReference type="NCBI Taxonomy" id="1656885"/>
    <lineage>
        <taxon>Bacteria</taxon>
        <taxon>Thermotogati</taxon>
        <taxon>Deinococcota</taxon>
        <taxon>Deinococci</taxon>
        <taxon>Deinococcales</taxon>
        <taxon>Deinococcaceae</taxon>
        <taxon>Deinococcus</taxon>
    </lineage>
</organism>
<evidence type="ECO:0000313" key="2">
    <source>
        <dbReference type="Proteomes" id="UP001404956"/>
    </source>
</evidence>
<proteinExistence type="predicted"/>
<comment type="caution">
    <text evidence="1">The sequence shown here is derived from an EMBL/GenBank/DDBJ whole genome shotgun (WGS) entry which is preliminary data.</text>
</comment>
<gene>
    <name evidence="1" type="ORF">Dalu01_02225</name>
</gene>
<evidence type="ECO:0008006" key="3">
    <source>
        <dbReference type="Google" id="ProtNLM"/>
    </source>
</evidence>
<dbReference type="Proteomes" id="UP001404956">
    <property type="component" value="Unassembled WGS sequence"/>
</dbReference>
<name>A0ABP9XEL5_9DEIO</name>